<evidence type="ECO:0000256" key="1">
    <source>
        <dbReference type="ARBA" id="ARBA00004123"/>
    </source>
</evidence>
<evidence type="ECO:0000313" key="3">
    <source>
        <dbReference type="EMBL" id="CAG9322266.1"/>
    </source>
</evidence>
<dbReference type="EMBL" id="CAJZBQ010000030">
    <property type="protein sequence ID" value="CAG9322266.1"/>
    <property type="molecule type" value="Genomic_DNA"/>
</dbReference>
<dbReference type="SMART" id="SM00542">
    <property type="entry name" value="FYRC"/>
    <property type="match status" value="1"/>
</dbReference>
<dbReference type="Pfam" id="PF05965">
    <property type="entry name" value="FYRC"/>
    <property type="match status" value="1"/>
</dbReference>
<dbReference type="InterPro" id="IPR003888">
    <property type="entry name" value="FYrich_N"/>
</dbReference>
<name>A0AAU9J5Q9_9CILI</name>
<evidence type="ECO:0000256" key="2">
    <source>
        <dbReference type="ARBA" id="ARBA00023242"/>
    </source>
</evidence>
<dbReference type="InterPro" id="IPR040092">
    <property type="entry name" value="TBRG1"/>
</dbReference>
<dbReference type="SUPFAM" id="SSF57850">
    <property type="entry name" value="RING/U-box"/>
    <property type="match status" value="1"/>
</dbReference>
<accession>A0AAU9J5Q9</accession>
<organism evidence="3 4">
    <name type="scientific">Blepharisma stoltei</name>
    <dbReference type="NCBI Taxonomy" id="1481888"/>
    <lineage>
        <taxon>Eukaryota</taxon>
        <taxon>Sar</taxon>
        <taxon>Alveolata</taxon>
        <taxon>Ciliophora</taxon>
        <taxon>Postciliodesmatophora</taxon>
        <taxon>Heterotrichea</taxon>
        <taxon>Heterotrichida</taxon>
        <taxon>Blepharismidae</taxon>
        <taxon>Blepharisma</taxon>
    </lineage>
</organism>
<dbReference type="PROSITE" id="PS51543">
    <property type="entry name" value="FYRC"/>
    <property type="match status" value="1"/>
</dbReference>
<dbReference type="PROSITE" id="PS51542">
    <property type="entry name" value="FYRN"/>
    <property type="match status" value="1"/>
</dbReference>
<dbReference type="PANTHER" id="PTHR22715:SF0">
    <property type="entry name" value="TRANSFORMING GROWTH FACTOR BETA REGULATOR 1"/>
    <property type="match status" value="1"/>
</dbReference>
<dbReference type="Pfam" id="PF05964">
    <property type="entry name" value="FYRN"/>
    <property type="match status" value="1"/>
</dbReference>
<dbReference type="AlphaFoldDB" id="A0AAU9J5Q9"/>
<keyword evidence="2" id="KW-0539">Nucleus</keyword>
<dbReference type="PANTHER" id="PTHR22715">
    <property type="entry name" value="TRANSFORMING GROWTH FACTOR BETA REGULATED GENE 1"/>
    <property type="match status" value="1"/>
</dbReference>
<comment type="caution">
    <text evidence="3">The sequence shown here is derived from an EMBL/GenBank/DDBJ whole genome shotgun (WGS) entry which is preliminary data.</text>
</comment>
<keyword evidence="4" id="KW-1185">Reference proteome</keyword>
<dbReference type="Proteomes" id="UP001162131">
    <property type="component" value="Unassembled WGS sequence"/>
</dbReference>
<protein>
    <submittedName>
        <fullName evidence="3">Uncharacterized protein</fullName>
    </submittedName>
</protein>
<gene>
    <name evidence="3" type="ORF">BSTOLATCC_MIC30640</name>
</gene>
<dbReference type="Gene3D" id="3.30.160.360">
    <property type="match status" value="1"/>
</dbReference>
<dbReference type="GO" id="GO:0005634">
    <property type="term" value="C:nucleus"/>
    <property type="evidence" value="ECO:0007669"/>
    <property type="project" value="UniProtKB-SubCell"/>
</dbReference>
<dbReference type="GO" id="GO:0051726">
    <property type="term" value="P:regulation of cell cycle"/>
    <property type="evidence" value="ECO:0007669"/>
    <property type="project" value="TreeGrafter"/>
</dbReference>
<dbReference type="InterPro" id="IPR003889">
    <property type="entry name" value="FYrich_C"/>
</dbReference>
<evidence type="ECO:0000313" key="4">
    <source>
        <dbReference type="Proteomes" id="UP001162131"/>
    </source>
</evidence>
<comment type="subcellular location">
    <subcellularLocation>
        <location evidence="1">Nucleus</location>
    </subcellularLocation>
</comment>
<reference evidence="3" key="1">
    <citation type="submission" date="2021-09" db="EMBL/GenBank/DDBJ databases">
        <authorList>
            <consortium name="AG Swart"/>
            <person name="Singh M."/>
            <person name="Singh A."/>
            <person name="Seah K."/>
            <person name="Emmerich C."/>
        </authorList>
    </citation>
    <scope>NUCLEOTIDE SEQUENCE</scope>
    <source>
        <strain evidence="3">ATCC30299</strain>
    </source>
</reference>
<proteinExistence type="predicted"/>
<sequence length="307" mass="35454">MPKRKRANDEGYGRKRQFLGRVANRSKVKKVELLNLGAFVHKQGWYNAGYIFPNGYTANVEYKDIIDPNIKIPYLCEIIDNGGKPWFQVTSNTVNTTFAGKSPTACWKQILDCINETLRSRNQPVVKTQVAGPEYFGLNDPKIVEQIESLDPTKSCDVYWAEKENILKARELYENVHPKSDKKCRKRRKEDEEDVRLNEDDNKENYRGAWSAIQRNERYIQRCEKMGAEVLVESDNPLPEYQDPITLQPVIAPALSPYGHVAGYYSWTQALKETNGYCPFTKLPLSIESITKLTKQNFSLYKDHILY</sequence>